<dbReference type="Gene3D" id="3.20.20.140">
    <property type="entry name" value="Metal-dependent hydrolases"/>
    <property type="match status" value="2"/>
</dbReference>
<dbReference type="SUPFAM" id="SSF54427">
    <property type="entry name" value="NTF2-like"/>
    <property type="match status" value="1"/>
</dbReference>
<sequence length="583" mass="66058">MKKFHILIVLALCCSSFKAQTYIQNVTVADVIHKKMVPAQTVVINNGVISTIKSSKQIKIPKNSKVINGEGKYLIPGMTDAHIHFFQSGGLYTRPDALDLRKHVPYEEEISRGHENMKNFLQYYLKTGITSVIDPGATYNFLNLRDLLKKNNNLPSVYMSGPLITTYEPEVFKNLNKDEPFKLTLTPEDARKFVQEQLPYKPDFIKIWYIVLGDAQKKKEEAKKLEPVIKTTIEEAHKNNLKAAVHAAERFTAETAVLNGADYLVHNIEDEVISDDFVKLLQAKKVVLCPTLTVMDNYYDTYGQKKEYNTYELENSDPKSIGSMYDLKHLENSSDSTLIKKYKTRFNSSQIKSYVSKTDSIRRINLKKLAEGGVTIAAGTDAGNIGTQHATSFMDELKAMKESGMNNWQILQSATINPTKILNKEAQYGSIEAGKVADLVLLNGNPVDNLDYLTQIDTIFKNGQAFDPRTILKVTPEMLVQQQVNGYNARNIDAFLEPYAEDVELYMFPSKLLSKGKDAMRKSYESLFTTHPDLHCEVKQRIINLNSVIDKENVSGLKSNKKLEATAIYEFKNDKISKVYFLY</sequence>
<feature type="chain" id="PRO_5044593904" evidence="1">
    <location>
        <begin position="22"/>
        <end position="583"/>
    </location>
</feature>
<dbReference type="Pfam" id="PF12680">
    <property type="entry name" value="SnoaL_2"/>
    <property type="match status" value="1"/>
</dbReference>
<dbReference type="Gene3D" id="3.10.450.50">
    <property type="match status" value="1"/>
</dbReference>
<dbReference type="AlphaFoldDB" id="A0A3G6RNN1"/>
<dbReference type="EMBL" id="PPEH01000010">
    <property type="protein sequence ID" value="PNW11780.1"/>
    <property type="molecule type" value="Genomic_DNA"/>
</dbReference>
<dbReference type="SUPFAM" id="SSF51338">
    <property type="entry name" value="Composite domain of metallo-dependent hydrolases"/>
    <property type="match status" value="1"/>
</dbReference>
<proteinExistence type="predicted"/>
<dbReference type="KEGG" id="clac:EG342_12805"/>
<name>A0A3G6RNN1_CHRLC</name>
<feature type="domain" description="Amidohydrolase-related" evidence="2">
    <location>
        <begin position="73"/>
        <end position="464"/>
    </location>
</feature>
<dbReference type="InterPro" id="IPR032710">
    <property type="entry name" value="NTF2-like_dom_sf"/>
</dbReference>
<reference evidence="5 6" key="1">
    <citation type="submission" date="2018-01" db="EMBL/GenBank/DDBJ databases">
        <title>Draft genome sequences of Chryseobacterium lactis NCTC11390, Chryseobacterium oncorhynchi 701B-08, and Chryseobacterium viscerum 687B-08.</title>
        <authorList>
            <person name="Jeong J.-J."/>
            <person name="Lee Y.J."/>
            <person name="Park B."/>
            <person name="Choi I.-G."/>
            <person name="Kim K.D."/>
        </authorList>
    </citation>
    <scope>NUCLEOTIDE SEQUENCE [LARGE SCALE GENOMIC DNA]</scope>
    <source>
        <strain evidence="5 6">NCTC11390</strain>
    </source>
</reference>
<dbReference type="InterPro" id="IPR032466">
    <property type="entry name" value="Metal_Hydrolase"/>
</dbReference>
<dbReference type="EMBL" id="CP033924">
    <property type="protein sequence ID" value="AZA82698.1"/>
    <property type="molecule type" value="Genomic_DNA"/>
</dbReference>
<evidence type="ECO:0000313" key="4">
    <source>
        <dbReference type="EMBL" id="AZA82698.1"/>
    </source>
</evidence>
<reference evidence="4 7" key="2">
    <citation type="submission" date="2018-11" db="EMBL/GenBank/DDBJ databases">
        <title>Proposal to divide the Flavobacteriaceae and reorganize its genera based on Amino Acid Identity values calculated from whole genome sequences.</title>
        <authorList>
            <person name="Nicholson A.C."/>
            <person name="Gulvik C.A."/>
            <person name="Whitney A.M."/>
            <person name="Humrighouse B.W."/>
            <person name="Bell M."/>
            <person name="Holmes B."/>
            <person name="Steigerwalt A.G."/>
            <person name="Villarma A."/>
            <person name="Sheth M."/>
            <person name="Batra D."/>
            <person name="Pryor J."/>
            <person name="Bernardet J.-F."/>
            <person name="Hugo C."/>
            <person name="Kampfer P."/>
            <person name="Newman J."/>
            <person name="McQuiston J.R."/>
        </authorList>
    </citation>
    <scope>NUCLEOTIDE SEQUENCE [LARGE SCALE GENOMIC DNA]</scope>
    <source>
        <strain evidence="4 7">KC_1864</strain>
    </source>
</reference>
<dbReference type="InterPro" id="IPR006680">
    <property type="entry name" value="Amidohydro-rel"/>
</dbReference>
<dbReference type="RefSeq" id="WP_103293503.1">
    <property type="nucleotide sequence ID" value="NZ_CP033924.1"/>
</dbReference>
<dbReference type="OrthoDB" id="9797498at2"/>
<evidence type="ECO:0000259" key="3">
    <source>
        <dbReference type="Pfam" id="PF12680"/>
    </source>
</evidence>
<keyword evidence="7" id="KW-1185">Reference proteome</keyword>
<evidence type="ECO:0000313" key="7">
    <source>
        <dbReference type="Proteomes" id="UP000279972"/>
    </source>
</evidence>
<dbReference type="InterPro" id="IPR037401">
    <property type="entry name" value="SnoaL-like"/>
</dbReference>
<evidence type="ECO:0000313" key="5">
    <source>
        <dbReference type="EMBL" id="PNW11780.1"/>
    </source>
</evidence>
<accession>A0A3G6RNN1</accession>
<evidence type="ECO:0000313" key="6">
    <source>
        <dbReference type="Proteomes" id="UP000236262"/>
    </source>
</evidence>
<dbReference type="InterPro" id="IPR051781">
    <property type="entry name" value="Metallo-dep_Hydrolase"/>
</dbReference>
<dbReference type="InterPro" id="IPR011059">
    <property type="entry name" value="Metal-dep_hydrolase_composite"/>
</dbReference>
<dbReference type="PANTHER" id="PTHR43135">
    <property type="entry name" value="ALPHA-D-RIBOSE 1-METHYLPHOSPHONATE 5-TRIPHOSPHATE DIPHOSPHATASE"/>
    <property type="match status" value="1"/>
</dbReference>
<dbReference type="Pfam" id="PF01979">
    <property type="entry name" value="Amidohydro_1"/>
    <property type="match status" value="1"/>
</dbReference>
<organism evidence="5 6">
    <name type="scientific">Chryseobacterium lactis</name>
    <dbReference type="NCBI Taxonomy" id="1241981"/>
    <lineage>
        <taxon>Bacteria</taxon>
        <taxon>Pseudomonadati</taxon>
        <taxon>Bacteroidota</taxon>
        <taxon>Flavobacteriia</taxon>
        <taxon>Flavobacteriales</taxon>
        <taxon>Weeksellaceae</taxon>
        <taxon>Chryseobacterium group</taxon>
        <taxon>Chryseobacterium</taxon>
    </lineage>
</organism>
<feature type="signal peptide" evidence="1">
    <location>
        <begin position="1"/>
        <end position="21"/>
    </location>
</feature>
<dbReference type="Proteomes" id="UP000279972">
    <property type="component" value="Chromosome"/>
</dbReference>
<dbReference type="Gene3D" id="2.30.40.10">
    <property type="entry name" value="Urease, subunit C, domain 1"/>
    <property type="match status" value="2"/>
</dbReference>
<evidence type="ECO:0000259" key="2">
    <source>
        <dbReference type="Pfam" id="PF01979"/>
    </source>
</evidence>
<feature type="domain" description="SnoaL-like" evidence="3">
    <location>
        <begin position="480"/>
        <end position="578"/>
    </location>
</feature>
<dbReference type="GO" id="GO:0016810">
    <property type="term" value="F:hydrolase activity, acting on carbon-nitrogen (but not peptide) bonds"/>
    <property type="evidence" value="ECO:0007669"/>
    <property type="project" value="InterPro"/>
</dbReference>
<keyword evidence="1" id="KW-0732">Signal</keyword>
<evidence type="ECO:0000256" key="1">
    <source>
        <dbReference type="SAM" id="SignalP"/>
    </source>
</evidence>
<dbReference type="SUPFAM" id="SSF51556">
    <property type="entry name" value="Metallo-dependent hydrolases"/>
    <property type="match status" value="1"/>
</dbReference>
<protein>
    <submittedName>
        <fullName evidence="5">Amidohydrolase</fullName>
    </submittedName>
</protein>
<dbReference type="Proteomes" id="UP000236262">
    <property type="component" value="Unassembled WGS sequence"/>
</dbReference>
<gene>
    <name evidence="5" type="ORF">C1637_20355</name>
    <name evidence="4" type="ORF">EG342_12805</name>
</gene>
<dbReference type="PANTHER" id="PTHR43135:SF3">
    <property type="entry name" value="ALPHA-D-RIBOSE 1-METHYLPHOSPHONATE 5-TRIPHOSPHATE DIPHOSPHATASE"/>
    <property type="match status" value="1"/>
</dbReference>